<dbReference type="EMBL" id="JASCIR010000005">
    <property type="protein sequence ID" value="MDI3386232.1"/>
    <property type="molecule type" value="Genomic_DNA"/>
</dbReference>
<dbReference type="Pfam" id="PF00440">
    <property type="entry name" value="TetR_N"/>
    <property type="match status" value="1"/>
</dbReference>
<dbReference type="InterPro" id="IPR001647">
    <property type="entry name" value="HTH_TetR"/>
</dbReference>
<sequence length="217" mass="23716">MGEDVGKNGAAPGPSMDSELTAQTIERAAIELLERDGVLGGLNLREVADHAGVNRGLVYHYFGSRRELLRSALRRNVRERVLAIRLQDGPALFGERVRHVLKGSIRYASAVRLRVLLLLDQDKELRLMPDRPRTQELLGKDQESGLIDADVDLVALHATLQSLTVGYVLARTRLAKEFGVGVRELDERVAALAERLAGAVDGPKADEQVGRKPASDG</sequence>
<proteinExistence type="predicted"/>
<reference evidence="6 7" key="1">
    <citation type="submission" date="2023-05" db="EMBL/GenBank/DDBJ databases">
        <title>Draft genome sequence of Streptomyces sp. B-S-A8 isolated from a cave soil in Thailand.</title>
        <authorList>
            <person name="Chamroensaksri N."/>
            <person name="Muangham S."/>
        </authorList>
    </citation>
    <scope>NUCLEOTIDE SEQUENCE [LARGE SCALE GENOMIC DNA]</scope>
    <source>
        <strain evidence="6 7">B-S-A8</strain>
    </source>
</reference>
<dbReference type="SUPFAM" id="SSF46689">
    <property type="entry name" value="Homeodomain-like"/>
    <property type="match status" value="1"/>
</dbReference>
<dbReference type="InterPro" id="IPR050109">
    <property type="entry name" value="HTH-type_TetR-like_transc_reg"/>
</dbReference>
<protein>
    <submittedName>
        <fullName evidence="6">Helix-turn-helix domain-containing protein</fullName>
    </submittedName>
</protein>
<keyword evidence="1" id="KW-0805">Transcription regulation</keyword>
<evidence type="ECO:0000256" key="2">
    <source>
        <dbReference type="ARBA" id="ARBA00023125"/>
    </source>
</evidence>
<keyword evidence="3" id="KW-0804">Transcription</keyword>
<accession>A0ABT6RP70</accession>
<dbReference type="PANTHER" id="PTHR30055">
    <property type="entry name" value="HTH-TYPE TRANSCRIPTIONAL REGULATOR RUTR"/>
    <property type="match status" value="1"/>
</dbReference>
<dbReference type="PANTHER" id="PTHR30055:SF234">
    <property type="entry name" value="HTH-TYPE TRANSCRIPTIONAL REGULATOR BETI"/>
    <property type="match status" value="1"/>
</dbReference>
<gene>
    <name evidence="6" type="ORF">QIS99_08390</name>
</gene>
<feature type="domain" description="HTH tetR-type" evidence="5">
    <location>
        <begin position="19"/>
        <end position="80"/>
    </location>
</feature>
<evidence type="ECO:0000256" key="4">
    <source>
        <dbReference type="PROSITE-ProRule" id="PRU00335"/>
    </source>
</evidence>
<organism evidence="6 7">
    <name type="scientific">Streptomyces solicavernae</name>
    <dbReference type="NCBI Taxonomy" id="3043614"/>
    <lineage>
        <taxon>Bacteria</taxon>
        <taxon>Bacillati</taxon>
        <taxon>Actinomycetota</taxon>
        <taxon>Actinomycetes</taxon>
        <taxon>Kitasatosporales</taxon>
        <taxon>Streptomycetaceae</taxon>
        <taxon>Streptomyces</taxon>
    </lineage>
</organism>
<feature type="DNA-binding region" description="H-T-H motif" evidence="4">
    <location>
        <begin position="43"/>
        <end position="62"/>
    </location>
</feature>
<name>A0ABT6RP70_9ACTN</name>
<evidence type="ECO:0000256" key="1">
    <source>
        <dbReference type="ARBA" id="ARBA00023015"/>
    </source>
</evidence>
<keyword evidence="2 4" id="KW-0238">DNA-binding</keyword>
<evidence type="ECO:0000313" key="6">
    <source>
        <dbReference type="EMBL" id="MDI3386232.1"/>
    </source>
</evidence>
<dbReference type="Proteomes" id="UP001224661">
    <property type="component" value="Unassembled WGS sequence"/>
</dbReference>
<dbReference type="Gene3D" id="1.10.357.10">
    <property type="entry name" value="Tetracycline Repressor, domain 2"/>
    <property type="match status" value="1"/>
</dbReference>
<dbReference type="RefSeq" id="WP_282512038.1">
    <property type="nucleotide sequence ID" value="NZ_JASCIR010000005.1"/>
</dbReference>
<comment type="caution">
    <text evidence="6">The sequence shown here is derived from an EMBL/GenBank/DDBJ whole genome shotgun (WGS) entry which is preliminary data.</text>
</comment>
<dbReference type="InterPro" id="IPR009057">
    <property type="entry name" value="Homeodomain-like_sf"/>
</dbReference>
<evidence type="ECO:0000256" key="3">
    <source>
        <dbReference type="ARBA" id="ARBA00023163"/>
    </source>
</evidence>
<dbReference type="PROSITE" id="PS50977">
    <property type="entry name" value="HTH_TETR_2"/>
    <property type="match status" value="1"/>
</dbReference>
<evidence type="ECO:0000259" key="5">
    <source>
        <dbReference type="PROSITE" id="PS50977"/>
    </source>
</evidence>
<keyword evidence="7" id="KW-1185">Reference proteome</keyword>
<evidence type="ECO:0000313" key="7">
    <source>
        <dbReference type="Proteomes" id="UP001224661"/>
    </source>
</evidence>